<organism evidence="5 6">
    <name type="scientific">Novosphingobium organovorum</name>
    <dbReference type="NCBI Taxonomy" id="2930092"/>
    <lineage>
        <taxon>Bacteria</taxon>
        <taxon>Pseudomonadati</taxon>
        <taxon>Pseudomonadota</taxon>
        <taxon>Alphaproteobacteria</taxon>
        <taxon>Sphingomonadales</taxon>
        <taxon>Sphingomonadaceae</taxon>
        <taxon>Novosphingobium</taxon>
    </lineage>
</organism>
<reference evidence="5" key="1">
    <citation type="submission" date="2022-03" db="EMBL/GenBank/DDBJ databases">
        <title>Identification of a novel bacterium isolated from mangrove sediments.</title>
        <authorList>
            <person name="Pan X."/>
        </authorList>
    </citation>
    <scope>NUCLEOTIDE SEQUENCE</scope>
    <source>
        <strain evidence="5">B1949</strain>
    </source>
</reference>
<dbReference type="GO" id="GO:0008483">
    <property type="term" value="F:transaminase activity"/>
    <property type="evidence" value="ECO:0007669"/>
    <property type="project" value="UniProtKB-KW"/>
</dbReference>
<dbReference type="PANTHER" id="PTHR43094">
    <property type="entry name" value="AMINOTRANSFERASE"/>
    <property type="match status" value="1"/>
</dbReference>
<keyword evidence="3 4" id="KW-0663">Pyridoxal phosphate</keyword>
<dbReference type="RefSeq" id="WP_244019823.1">
    <property type="nucleotide sequence ID" value="NZ_JALHLF010000030.1"/>
</dbReference>
<dbReference type="Gene3D" id="3.40.640.10">
    <property type="entry name" value="Type I PLP-dependent aspartate aminotransferase-like (Major domain)"/>
    <property type="match status" value="1"/>
</dbReference>
<proteinExistence type="inferred from homology"/>
<dbReference type="EMBL" id="JALHLF010000030">
    <property type="protein sequence ID" value="MCJ2182950.1"/>
    <property type="molecule type" value="Genomic_DNA"/>
</dbReference>
<dbReference type="InterPro" id="IPR049704">
    <property type="entry name" value="Aminotrans_3_PPA_site"/>
</dbReference>
<dbReference type="InterPro" id="IPR005814">
    <property type="entry name" value="Aminotrans_3"/>
</dbReference>
<comment type="caution">
    <text evidence="5">The sequence shown here is derived from an EMBL/GenBank/DDBJ whole genome shotgun (WGS) entry which is preliminary data.</text>
</comment>
<dbReference type="InterPro" id="IPR015422">
    <property type="entry name" value="PyrdxlP-dep_Trfase_small"/>
</dbReference>
<keyword evidence="5" id="KW-0808">Transferase</keyword>
<evidence type="ECO:0000256" key="1">
    <source>
        <dbReference type="ARBA" id="ARBA00001933"/>
    </source>
</evidence>
<evidence type="ECO:0000256" key="3">
    <source>
        <dbReference type="ARBA" id="ARBA00022898"/>
    </source>
</evidence>
<comment type="similarity">
    <text evidence="2 4">Belongs to the class-III pyridoxal-phosphate-dependent aminotransferase family.</text>
</comment>
<dbReference type="InterPro" id="IPR015424">
    <property type="entry name" value="PyrdxlP-dep_Trfase"/>
</dbReference>
<keyword evidence="5" id="KW-0032">Aminotransferase</keyword>
<dbReference type="SUPFAM" id="SSF53383">
    <property type="entry name" value="PLP-dependent transferases"/>
    <property type="match status" value="1"/>
</dbReference>
<evidence type="ECO:0000313" key="5">
    <source>
        <dbReference type="EMBL" id="MCJ2182950.1"/>
    </source>
</evidence>
<dbReference type="InterPro" id="IPR015421">
    <property type="entry name" value="PyrdxlP-dep_Trfase_major"/>
</dbReference>
<gene>
    <name evidence="5" type="ORF">MTR62_09630</name>
</gene>
<sequence>MYLNSLIESDRRHLIHPVSAYRAHEARGATVLASAQGMYVTDQSGHELLDAFAGLWCVNVGYGQESIVSAAAEQMRRLPYATGYFSFASEPTIRLAERLADLSPEGLTRVYFTLGGSDAVDSAIRFIVHYFNATGRPAKKQMIALDKGYHGSSSTGAGLTGLPAFHRQFDLPRAWQHHIPAPYAYRSEVGADDAALIAQSVAQLRAKVEELGAENVAAFFAEPVQGSAGVLVPPRGWLKAMRDTCRELDILFVADEVITGFGRTGPLFACESEGVSPDLMTMAKGLTAGYAPMGAVLMSEAIYAGIADGPDNHLPIGHGFTYSGHPVSAAVGLEVLSLYLEGGILANGQERGGQLQAGLAGLLDHPLVGNVRSAGMLAGIELVCDKAAKTRFAGEIDISGKLSAAAYARGLIFRAFADGTIGLAPALSCSEADMGHLLERLRATLDDVLEDKAVRSALV</sequence>
<keyword evidence="6" id="KW-1185">Reference proteome</keyword>
<dbReference type="PIRSF" id="PIRSF000521">
    <property type="entry name" value="Transaminase_4ab_Lys_Orn"/>
    <property type="match status" value="1"/>
</dbReference>
<accession>A0ABT0BD07</accession>
<comment type="cofactor">
    <cofactor evidence="1">
        <name>pyridoxal 5'-phosphate</name>
        <dbReference type="ChEBI" id="CHEBI:597326"/>
    </cofactor>
</comment>
<dbReference type="PANTHER" id="PTHR43094:SF1">
    <property type="entry name" value="AMINOTRANSFERASE CLASS-III"/>
    <property type="match status" value="1"/>
</dbReference>
<dbReference type="Pfam" id="PF00202">
    <property type="entry name" value="Aminotran_3"/>
    <property type="match status" value="1"/>
</dbReference>
<evidence type="ECO:0000313" key="6">
    <source>
        <dbReference type="Proteomes" id="UP001162881"/>
    </source>
</evidence>
<evidence type="ECO:0000256" key="2">
    <source>
        <dbReference type="ARBA" id="ARBA00008954"/>
    </source>
</evidence>
<name>A0ABT0BD07_9SPHN</name>
<dbReference type="NCBIfam" id="NF004625">
    <property type="entry name" value="PRK05965.1"/>
    <property type="match status" value="1"/>
</dbReference>
<dbReference type="PROSITE" id="PS00600">
    <property type="entry name" value="AA_TRANSFER_CLASS_3"/>
    <property type="match status" value="1"/>
</dbReference>
<dbReference type="Gene3D" id="3.90.1150.10">
    <property type="entry name" value="Aspartate Aminotransferase, domain 1"/>
    <property type="match status" value="1"/>
</dbReference>
<dbReference type="CDD" id="cd00610">
    <property type="entry name" value="OAT_like"/>
    <property type="match status" value="1"/>
</dbReference>
<protein>
    <submittedName>
        <fullName evidence="5">Aminotransferase class III-fold pyridoxal phosphate-dependent enzyme</fullName>
    </submittedName>
</protein>
<dbReference type="Proteomes" id="UP001162881">
    <property type="component" value="Unassembled WGS sequence"/>
</dbReference>
<evidence type="ECO:0000256" key="4">
    <source>
        <dbReference type="RuleBase" id="RU003560"/>
    </source>
</evidence>